<name>A0A401IQQ7_9LACO</name>
<dbReference type="Gene3D" id="3.20.20.80">
    <property type="entry name" value="Glycosidases"/>
    <property type="match status" value="1"/>
</dbReference>
<dbReference type="PANTHER" id="PTHR42732">
    <property type="entry name" value="BETA-GALACTOSIDASE"/>
    <property type="match status" value="1"/>
</dbReference>
<organism evidence="5 6">
    <name type="scientific">Ligilactobacillus salitolerans</name>
    <dbReference type="NCBI Taxonomy" id="1808352"/>
    <lineage>
        <taxon>Bacteria</taxon>
        <taxon>Bacillati</taxon>
        <taxon>Bacillota</taxon>
        <taxon>Bacilli</taxon>
        <taxon>Lactobacillales</taxon>
        <taxon>Lactobacillaceae</taxon>
        <taxon>Ligilactobacillus</taxon>
    </lineage>
</organism>
<dbReference type="InterPro" id="IPR006102">
    <property type="entry name" value="Ig-like_GH2"/>
</dbReference>
<reference evidence="5 6" key="1">
    <citation type="journal article" date="2019" name="Int. J. Syst. Evol. Microbiol.">
        <title>Lactobacillus salitolerans sp. nov., a novel lactic acid bacterium isolated from spent mushroom substrates.</title>
        <authorList>
            <person name="Tohno M."/>
            <person name="Tanizawa Y."/>
            <person name="Kojima Y."/>
            <person name="Sakamoto M."/>
            <person name="Nakamura Y."/>
            <person name="Ohkuma M."/>
            <person name="Kobayashi H."/>
        </authorList>
    </citation>
    <scope>NUCLEOTIDE SEQUENCE [LARGE SCALE GENOMIC DNA]</scope>
    <source>
        <strain evidence="5 6">YK43</strain>
    </source>
</reference>
<dbReference type="InterPro" id="IPR006103">
    <property type="entry name" value="Glyco_hydro_2_cat"/>
</dbReference>
<dbReference type="InterPro" id="IPR008979">
    <property type="entry name" value="Galactose-bd-like_sf"/>
</dbReference>
<dbReference type="InterPro" id="IPR036156">
    <property type="entry name" value="Beta-gal/glucu_dom_sf"/>
</dbReference>
<protein>
    <submittedName>
        <fullName evidence="5">Beta-glucuronidase</fullName>
    </submittedName>
</protein>
<dbReference type="GO" id="GO:0004553">
    <property type="term" value="F:hydrolase activity, hydrolyzing O-glycosyl compounds"/>
    <property type="evidence" value="ECO:0007669"/>
    <property type="project" value="InterPro"/>
</dbReference>
<keyword evidence="6" id="KW-1185">Reference proteome</keyword>
<dbReference type="Pfam" id="PF00703">
    <property type="entry name" value="Glyco_hydro_2"/>
    <property type="match status" value="1"/>
</dbReference>
<feature type="domain" description="Glycosyl hydrolases family 2 sugar binding" evidence="4">
    <location>
        <begin position="18"/>
        <end position="136"/>
    </location>
</feature>
<evidence type="ECO:0000259" key="4">
    <source>
        <dbReference type="Pfam" id="PF02837"/>
    </source>
</evidence>
<dbReference type="InterPro" id="IPR006104">
    <property type="entry name" value="Glyco_hydro_2_N"/>
</dbReference>
<comment type="caution">
    <text evidence="5">The sequence shown here is derived from an EMBL/GenBank/DDBJ whole genome shotgun (WGS) entry which is preliminary data.</text>
</comment>
<dbReference type="Pfam" id="PF02837">
    <property type="entry name" value="Glyco_hydro_2_N"/>
    <property type="match status" value="1"/>
</dbReference>
<dbReference type="InterPro" id="IPR017853">
    <property type="entry name" value="GH"/>
</dbReference>
<dbReference type="RefSeq" id="WP_124974749.1">
    <property type="nucleotide sequence ID" value="NZ_BFFP01000003.1"/>
</dbReference>
<dbReference type="SUPFAM" id="SSF51445">
    <property type="entry name" value="(Trans)glycosidases"/>
    <property type="match status" value="1"/>
</dbReference>
<accession>A0A401IQQ7</accession>
<evidence type="ECO:0000313" key="5">
    <source>
        <dbReference type="EMBL" id="GBG93862.1"/>
    </source>
</evidence>
<dbReference type="EMBL" id="BFFP01000003">
    <property type="protein sequence ID" value="GBG93862.1"/>
    <property type="molecule type" value="Genomic_DNA"/>
</dbReference>
<dbReference type="GO" id="GO:0005975">
    <property type="term" value="P:carbohydrate metabolic process"/>
    <property type="evidence" value="ECO:0007669"/>
    <property type="project" value="InterPro"/>
</dbReference>
<dbReference type="SUPFAM" id="SSF49785">
    <property type="entry name" value="Galactose-binding domain-like"/>
    <property type="match status" value="1"/>
</dbReference>
<sequence length="614" mass="70576">MYRTEYPQPQFQRENWTNLNGSWDFSFDDQDLGVKEQWFTGHDWEQKIEVPFAYQTKLSGIDDQSEHSVVWYQRTFSTELAQDEDLLLHFGAVDFHADVWLDDQHIGSHSGGHTSFTFDISKQLSAQKEHTLTVRAKDPVRDEELTRGKQNWIGESSGIWYTNTTGIWQTVWLEKRPHTSLDSVQYYPDIDHGSIKITGQIANFVPETAVTATITFEKQQVAKVTLYPQEESFELSADLLGKHIFRIGYHNEGWLWSPEHPHLFDVTFETKAPNGQTDSVASYFGMRKIHTAKGMVYLNNRPYYQKLVLDQGYWPDSLLTAPDDEAFKTDINLTKEMGFNGARLHQKIEDPRFLYWADQLGFICWGECAAANVFTAKAESTLYKEWLEIIERDFNHPSIVTWVPINESWGVPQVHIDRQQQHFTQALYHLIHSLDPTRLVESNDGWAQTETDICAVHNYAHGTKDDEKTYQQYRETLSSWENIIMNPPVWDIFADGFSYTGQPILLTEFGGVGYNKHDAANGWGYTGAQSDEEFISEYQRIIDAVGASHCLTGFVYTQLSDTEQEVNGLLTVDRQPKVDPAVIKKANEFFIPSHVESPQKEVEVDDVLNEGLEP</sequence>
<feature type="domain" description="Glycoside hydrolase family 2 immunoglobulin-like beta-sandwich" evidence="2">
    <location>
        <begin position="180"/>
        <end position="287"/>
    </location>
</feature>
<proteinExistence type="inferred from homology"/>
<feature type="domain" description="Glycoside hydrolase family 2 catalytic" evidence="3">
    <location>
        <begin position="323"/>
        <end position="586"/>
    </location>
</feature>
<evidence type="ECO:0000259" key="2">
    <source>
        <dbReference type="Pfam" id="PF00703"/>
    </source>
</evidence>
<dbReference type="SUPFAM" id="SSF49303">
    <property type="entry name" value="beta-Galactosidase/glucuronidase domain"/>
    <property type="match status" value="1"/>
</dbReference>
<gene>
    <name evidence="5" type="ORF">LFYK43_03210</name>
</gene>
<evidence type="ECO:0000313" key="6">
    <source>
        <dbReference type="Proteomes" id="UP000286848"/>
    </source>
</evidence>
<evidence type="ECO:0000256" key="1">
    <source>
        <dbReference type="ARBA" id="ARBA00007401"/>
    </source>
</evidence>
<dbReference type="InterPro" id="IPR051913">
    <property type="entry name" value="GH2_Domain-Containing"/>
</dbReference>
<dbReference type="PANTHER" id="PTHR42732:SF3">
    <property type="entry name" value="HYDROLASE"/>
    <property type="match status" value="1"/>
</dbReference>
<dbReference type="OrthoDB" id="9762066at2"/>
<dbReference type="AlphaFoldDB" id="A0A401IQQ7"/>
<dbReference type="Proteomes" id="UP000286848">
    <property type="component" value="Unassembled WGS sequence"/>
</dbReference>
<evidence type="ECO:0000259" key="3">
    <source>
        <dbReference type="Pfam" id="PF02836"/>
    </source>
</evidence>
<dbReference type="Gene3D" id="2.60.120.260">
    <property type="entry name" value="Galactose-binding domain-like"/>
    <property type="match status" value="1"/>
</dbReference>
<dbReference type="Pfam" id="PF02836">
    <property type="entry name" value="Glyco_hydro_2_C"/>
    <property type="match status" value="1"/>
</dbReference>
<comment type="similarity">
    <text evidence="1">Belongs to the glycosyl hydrolase 2 family.</text>
</comment>